<protein>
    <submittedName>
        <fullName evidence="2">Uncharacterized protein</fullName>
    </submittedName>
</protein>
<dbReference type="GeneID" id="10982283"/>
<dbReference type="RefSeq" id="WP_013999198.1">
    <property type="nucleotide sequence ID" value="NZ_AP011528.1"/>
</dbReference>
<reference evidence="2 3" key="1">
    <citation type="submission" date="2009-06" db="EMBL/GenBank/DDBJ databases">
        <title>Molecular Evidence for Microbiologically Influenced Corrosion from genome of Methanogen.</title>
        <authorList>
            <person name="Ito N."/>
            <person name="Tsurumaru H."/>
            <person name="Shimizu A."/>
            <person name="Harada T."/>
            <person name="Hosoyama A."/>
            <person name="Horikawa H."/>
            <person name="Wakai S."/>
            <person name="Sasaki K."/>
            <person name="Nishijima K."/>
            <person name="Ataku H."/>
            <person name="Yamazaki J."/>
            <person name="Mise M."/>
            <person name="Yamazaki S."/>
            <person name="Tanikawa S."/>
            <person name="Harayama S."/>
            <person name="Fujita N."/>
        </authorList>
    </citation>
    <scope>NUCLEOTIDE SEQUENCE [LARGE SCALE GENOMIC DNA]</scope>
    <source>
        <strain evidence="3">OS7 ( NBRC 103642)</strain>
    </source>
</reference>
<accession>A0A2Z5PV06</accession>
<keyword evidence="1" id="KW-0812">Transmembrane</keyword>
<evidence type="ECO:0000313" key="2">
    <source>
        <dbReference type="EMBL" id="BAP62581.1"/>
    </source>
</evidence>
<gene>
    <name evidence="2" type="ORF">MMOS7_04950</name>
</gene>
<organism evidence="2 3">
    <name type="scientific">Methanococcus maripaludis OS7</name>
    <dbReference type="NCBI Taxonomy" id="637915"/>
    <lineage>
        <taxon>Archaea</taxon>
        <taxon>Methanobacteriati</taxon>
        <taxon>Methanobacteriota</taxon>
        <taxon>Methanomada group</taxon>
        <taxon>Methanococci</taxon>
        <taxon>Methanococcales</taxon>
        <taxon>Methanococcaceae</taxon>
        <taxon>Methanococcus</taxon>
    </lineage>
</organism>
<name>A0A2Z5PV06_METMI</name>
<dbReference type="AlphaFoldDB" id="A0A2Z5PV06"/>
<dbReference type="GeneID" id="37874980"/>
<feature type="transmembrane region" description="Helical" evidence="1">
    <location>
        <begin position="38"/>
        <end position="57"/>
    </location>
</feature>
<dbReference type="EMBL" id="AP011528">
    <property type="protein sequence ID" value="BAP62581.1"/>
    <property type="molecule type" value="Genomic_DNA"/>
</dbReference>
<evidence type="ECO:0000313" key="3">
    <source>
        <dbReference type="Proteomes" id="UP000263689"/>
    </source>
</evidence>
<feature type="transmembrane region" description="Helical" evidence="1">
    <location>
        <begin position="9"/>
        <end position="32"/>
    </location>
</feature>
<sequence length="60" mass="6916">MPQREENPVCVIITVVFGIILLGAVSSTLLPMLEGTSVYWIASWFAWIYEDIFLRIWTII</sequence>
<proteinExistence type="predicted"/>
<dbReference type="KEGG" id="mmao:MMOS7_04950"/>
<keyword evidence="1" id="KW-0472">Membrane</keyword>
<evidence type="ECO:0000256" key="1">
    <source>
        <dbReference type="SAM" id="Phobius"/>
    </source>
</evidence>
<keyword evidence="1" id="KW-1133">Transmembrane helix</keyword>
<dbReference type="Proteomes" id="UP000263689">
    <property type="component" value="Chromosome"/>
</dbReference>